<protein>
    <submittedName>
        <fullName evidence="2">Uncharacterized protein</fullName>
    </submittedName>
</protein>
<keyword evidence="1" id="KW-0812">Transmembrane</keyword>
<keyword evidence="1" id="KW-1133">Transmembrane helix</keyword>
<organism evidence="2">
    <name type="scientific">Mesocestoides corti</name>
    <name type="common">Flatworm</name>
    <dbReference type="NCBI Taxonomy" id="53468"/>
    <lineage>
        <taxon>Eukaryota</taxon>
        <taxon>Metazoa</taxon>
        <taxon>Spiralia</taxon>
        <taxon>Lophotrochozoa</taxon>
        <taxon>Platyhelminthes</taxon>
        <taxon>Cestoda</taxon>
        <taxon>Eucestoda</taxon>
        <taxon>Cyclophyllidea</taxon>
        <taxon>Mesocestoididae</taxon>
        <taxon>Mesocestoides</taxon>
    </lineage>
</organism>
<proteinExistence type="predicted"/>
<evidence type="ECO:0000313" key="2">
    <source>
        <dbReference type="WBParaSite" id="MCU_013140-RA"/>
    </source>
</evidence>
<evidence type="ECO:0000256" key="1">
    <source>
        <dbReference type="SAM" id="Phobius"/>
    </source>
</evidence>
<feature type="transmembrane region" description="Helical" evidence="1">
    <location>
        <begin position="50"/>
        <end position="68"/>
    </location>
</feature>
<sequence length="75" mass="8327">MAATKVEYAIPSIKKTGATEQTLLTKHSPGTRQAPSIRIHHAGYAAHYKLLYISVFLWLAANLLRMPLDHRGRSG</sequence>
<name>A0A5K3FZI0_MESCO</name>
<reference evidence="2" key="1">
    <citation type="submission" date="2019-11" db="UniProtKB">
        <authorList>
            <consortium name="WormBaseParasite"/>
        </authorList>
    </citation>
    <scope>IDENTIFICATION</scope>
</reference>
<dbReference type="AlphaFoldDB" id="A0A5K3FZI0"/>
<dbReference type="WBParaSite" id="MCU_013140-RA">
    <property type="protein sequence ID" value="MCU_013140-RA"/>
    <property type="gene ID" value="MCU_013140"/>
</dbReference>
<keyword evidence="1" id="KW-0472">Membrane</keyword>
<accession>A0A5K3FZI0</accession>